<organism evidence="4 5">
    <name type="scientific">Cardiosporidium cionae</name>
    <dbReference type="NCBI Taxonomy" id="476202"/>
    <lineage>
        <taxon>Eukaryota</taxon>
        <taxon>Sar</taxon>
        <taxon>Alveolata</taxon>
        <taxon>Apicomplexa</taxon>
        <taxon>Aconoidasida</taxon>
        <taxon>Nephromycida</taxon>
        <taxon>Cardiosporidium</taxon>
    </lineage>
</organism>
<keyword evidence="3" id="KW-0788">Thiol protease</keyword>
<keyword evidence="1 4" id="KW-0645">Protease</keyword>
<dbReference type="GO" id="GO:0006508">
    <property type="term" value="P:proteolysis"/>
    <property type="evidence" value="ECO:0007669"/>
    <property type="project" value="UniProtKB-KW"/>
</dbReference>
<evidence type="ECO:0000313" key="4">
    <source>
        <dbReference type="EMBL" id="KAF8817670.1"/>
    </source>
</evidence>
<dbReference type="SUPFAM" id="SSF49758">
    <property type="entry name" value="Calpain large subunit, middle domain (domain III)"/>
    <property type="match status" value="1"/>
</dbReference>
<evidence type="ECO:0000313" key="5">
    <source>
        <dbReference type="Proteomes" id="UP000823046"/>
    </source>
</evidence>
<name>A0ABQ7J3I4_9APIC</name>
<dbReference type="EMBL" id="JADAQX010002158">
    <property type="protein sequence ID" value="KAF8817670.1"/>
    <property type="molecule type" value="Genomic_DNA"/>
</dbReference>
<dbReference type="InterPro" id="IPR036213">
    <property type="entry name" value="Calpain_III_sf"/>
</dbReference>
<evidence type="ECO:0000256" key="1">
    <source>
        <dbReference type="ARBA" id="ARBA00022670"/>
    </source>
</evidence>
<evidence type="ECO:0000256" key="3">
    <source>
        <dbReference type="ARBA" id="ARBA00022807"/>
    </source>
</evidence>
<gene>
    <name evidence="4" type="ORF">IE077_001430</name>
</gene>
<keyword evidence="5" id="KW-1185">Reference proteome</keyword>
<dbReference type="InterPro" id="IPR038765">
    <property type="entry name" value="Papain-like_cys_pep_sf"/>
</dbReference>
<reference evidence="4 5" key="1">
    <citation type="journal article" date="2020" name="bioRxiv">
        <title>Metabolic contributions of an alphaproteobacterial endosymbiont in the apicomplexan Cardiosporidium cionae.</title>
        <authorList>
            <person name="Hunter E.S."/>
            <person name="Paight C.J."/>
            <person name="Lane C.E."/>
        </authorList>
    </citation>
    <scope>NUCLEOTIDE SEQUENCE [LARGE SCALE GENOMIC DNA]</scope>
    <source>
        <strain evidence="4">ESH_2018</strain>
    </source>
</reference>
<dbReference type="GO" id="GO:0008233">
    <property type="term" value="F:peptidase activity"/>
    <property type="evidence" value="ECO:0007669"/>
    <property type="project" value="UniProtKB-KW"/>
</dbReference>
<comment type="caution">
    <text evidence="4">The sequence shown here is derived from an EMBL/GenBank/DDBJ whole genome shotgun (WGS) entry which is preliminary data.</text>
</comment>
<dbReference type="PANTHER" id="PTHR46143">
    <property type="entry name" value="CALPAIN-7"/>
    <property type="match status" value="1"/>
</dbReference>
<feature type="non-terminal residue" evidence="4">
    <location>
        <position position="177"/>
    </location>
</feature>
<evidence type="ECO:0000256" key="2">
    <source>
        <dbReference type="ARBA" id="ARBA00022801"/>
    </source>
</evidence>
<keyword evidence="2" id="KW-0378">Hydrolase</keyword>
<dbReference type="PANTHER" id="PTHR46143:SF1">
    <property type="entry name" value="CALPAIN-7"/>
    <property type="match status" value="1"/>
</dbReference>
<accession>A0ABQ7J3I4</accession>
<dbReference type="InterPro" id="IPR051297">
    <property type="entry name" value="PalB/RIM13"/>
</dbReference>
<sequence>SSYYLTVYLQHHSDNGCFWIQWSDIIRWFSHLYICWNIHYYPFQVEMHARWECSPLLEHSSLSDDSHLVAYNPQFLLSVDPWSFFSPTSSSSAKIELCILFTRHVKDRKRDVSQRYLALHVFSGNERVTCPPPPEKQGVYSNGECSLVKLHISREKLKEQPVQSLNYVLVVSQYSQK</sequence>
<proteinExistence type="predicted"/>
<feature type="non-terminal residue" evidence="4">
    <location>
        <position position="1"/>
    </location>
</feature>
<dbReference type="Proteomes" id="UP000823046">
    <property type="component" value="Unassembled WGS sequence"/>
</dbReference>
<dbReference type="SUPFAM" id="SSF54001">
    <property type="entry name" value="Cysteine proteinases"/>
    <property type="match status" value="1"/>
</dbReference>
<protein>
    <submittedName>
        <fullName evidence="4">Calpain family cysteine protease domain-containing protein</fullName>
    </submittedName>
</protein>
<dbReference type="Gene3D" id="3.90.70.10">
    <property type="entry name" value="Cysteine proteinases"/>
    <property type="match status" value="1"/>
</dbReference>